<dbReference type="Gene3D" id="3.30.450.380">
    <property type="match status" value="1"/>
</dbReference>
<sequence>MSLWKRLEEAQSEAGTSAVVPSWPAPDPQQQSPWGRPAAPPQPARSAESPAVEPPSAPTDVQPQAMRATARLAERAPSSASVPPARSDALSSLKSSAVDTLFTRLGSRFNDPNLEEATLRRMVVDELNAVVDGANVPLTTAERQRFMKEVEADVLGLGPLEPLLADSTITEVMVNGPDSVYVERKGKLTKTEVFFDGEPHLRRIIERIVTRVGRRIDESSPLVDARLEDGSRVNAIIPPLAVSGSTLTIRKFSRDALSVADLERFGTMTPEMAELLRACVEARLNILVSGGTGTGKTTLLNVLSSFIPSQERIISIEDSVELQLQQDHVIQLESRPPNIEGRGEITIRDLVRNSLRMRPDRIVVGEVRGAEALDMLQAMNTGHDGSLSTVHSNSPRDCLARLETLVMMSGFDLPLRAIREQVASAVNLIVQLSRLRDGTRRITAVTEVSGMEGQIITLQDVFLFDYSAGVDQNGRFRGRTMPTGVRPQFSDKFADMGIKLSSAAFGGGGVEWGMGKFR</sequence>
<reference evidence="5" key="1">
    <citation type="journal article" date="2019" name="Int. J. Syst. Evol. Microbiol.">
        <title>The Global Catalogue of Microorganisms (GCM) 10K type strain sequencing project: providing services to taxonomists for standard genome sequencing and annotation.</title>
        <authorList>
            <consortium name="The Broad Institute Genomics Platform"/>
            <consortium name="The Broad Institute Genome Sequencing Center for Infectious Disease"/>
            <person name="Wu L."/>
            <person name="Ma J."/>
        </authorList>
    </citation>
    <scope>NUCLEOTIDE SEQUENCE [LARGE SCALE GENOMIC DNA]</scope>
    <source>
        <strain evidence="5">JCM 19125</strain>
    </source>
</reference>
<protein>
    <submittedName>
        <fullName evidence="4">CpaF family protein</fullName>
    </submittedName>
</protein>
<dbReference type="Proteomes" id="UP001501521">
    <property type="component" value="Unassembled WGS sequence"/>
</dbReference>
<evidence type="ECO:0000259" key="3">
    <source>
        <dbReference type="Pfam" id="PF00437"/>
    </source>
</evidence>
<dbReference type="SUPFAM" id="SSF52540">
    <property type="entry name" value="P-loop containing nucleoside triphosphate hydrolases"/>
    <property type="match status" value="1"/>
</dbReference>
<organism evidence="4 5">
    <name type="scientific">Tessaracoccus lubricantis</name>
    <dbReference type="NCBI Taxonomy" id="545543"/>
    <lineage>
        <taxon>Bacteria</taxon>
        <taxon>Bacillati</taxon>
        <taxon>Actinomycetota</taxon>
        <taxon>Actinomycetes</taxon>
        <taxon>Propionibacteriales</taxon>
        <taxon>Propionibacteriaceae</taxon>
        <taxon>Tessaracoccus</taxon>
    </lineage>
</organism>
<keyword evidence="5" id="KW-1185">Reference proteome</keyword>
<dbReference type="PANTHER" id="PTHR30486:SF15">
    <property type="entry name" value="TYPE II_IV SECRETION SYSTEM ATPASE"/>
    <property type="match status" value="1"/>
</dbReference>
<evidence type="ECO:0000256" key="1">
    <source>
        <dbReference type="ARBA" id="ARBA00006611"/>
    </source>
</evidence>
<dbReference type="CDD" id="cd01130">
    <property type="entry name" value="VirB11-like_ATPase"/>
    <property type="match status" value="1"/>
</dbReference>
<feature type="compositionally biased region" description="Low complexity" evidence="2">
    <location>
        <begin position="76"/>
        <end position="85"/>
    </location>
</feature>
<dbReference type="InterPro" id="IPR027417">
    <property type="entry name" value="P-loop_NTPase"/>
</dbReference>
<proteinExistence type="inferred from homology"/>
<dbReference type="InterPro" id="IPR001482">
    <property type="entry name" value="T2SS/T4SS_dom"/>
</dbReference>
<feature type="domain" description="Bacterial type II secretion system protein E" evidence="3">
    <location>
        <begin position="156"/>
        <end position="436"/>
    </location>
</feature>
<name>A0ABP9FBA5_9ACTN</name>
<feature type="region of interest" description="Disordered" evidence="2">
    <location>
        <begin position="1"/>
        <end position="89"/>
    </location>
</feature>
<comment type="caution">
    <text evidence="4">The sequence shown here is derived from an EMBL/GenBank/DDBJ whole genome shotgun (WGS) entry which is preliminary data.</text>
</comment>
<gene>
    <name evidence="4" type="ORF">GCM10025789_14510</name>
</gene>
<dbReference type="InterPro" id="IPR050921">
    <property type="entry name" value="T4SS_GSP_E_ATPase"/>
</dbReference>
<evidence type="ECO:0000256" key="2">
    <source>
        <dbReference type="SAM" id="MobiDB-lite"/>
    </source>
</evidence>
<dbReference type="Pfam" id="PF00437">
    <property type="entry name" value="T2SSE"/>
    <property type="match status" value="1"/>
</dbReference>
<dbReference type="Gene3D" id="3.40.50.300">
    <property type="entry name" value="P-loop containing nucleotide triphosphate hydrolases"/>
    <property type="match status" value="1"/>
</dbReference>
<evidence type="ECO:0000313" key="4">
    <source>
        <dbReference type="EMBL" id="GAA4897670.1"/>
    </source>
</evidence>
<accession>A0ABP9FBA5</accession>
<evidence type="ECO:0000313" key="5">
    <source>
        <dbReference type="Proteomes" id="UP001501521"/>
    </source>
</evidence>
<dbReference type="PANTHER" id="PTHR30486">
    <property type="entry name" value="TWITCHING MOTILITY PROTEIN PILT"/>
    <property type="match status" value="1"/>
</dbReference>
<comment type="similarity">
    <text evidence="1">Belongs to the GSP E family.</text>
</comment>
<dbReference type="EMBL" id="BAABLV010000020">
    <property type="protein sequence ID" value="GAA4897670.1"/>
    <property type="molecule type" value="Genomic_DNA"/>
</dbReference>